<evidence type="ECO:0000313" key="8">
    <source>
        <dbReference type="EMBL" id="QYA71996.1"/>
    </source>
</evidence>
<keyword evidence="5" id="KW-0325">Glycoprotein</keyword>
<dbReference type="PANTHER" id="PTHR11559">
    <property type="entry name" value="CARBOXYLESTERASE"/>
    <property type="match status" value="1"/>
</dbReference>
<comment type="similarity">
    <text evidence="1 6">Belongs to the type-B carboxylesterase/lipase family.</text>
</comment>
<evidence type="ECO:0000256" key="4">
    <source>
        <dbReference type="ARBA" id="ARBA00023157"/>
    </source>
</evidence>
<evidence type="ECO:0000256" key="5">
    <source>
        <dbReference type="ARBA" id="ARBA00023180"/>
    </source>
</evidence>
<dbReference type="AlphaFoldDB" id="A0A8F8MZ05"/>
<dbReference type="InterPro" id="IPR019826">
    <property type="entry name" value="Carboxylesterase_B_AS"/>
</dbReference>
<evidence type="ECO:0000256" key="1">
    <source>
        <dbReference type="ARBA" id="ARBA00005964"/>
    </source>
</evidence>
<keyword evidence="3 6" id="KW-0378">Hydrolase</keyword>
<dbReference type="SUPFAM" id="SSF53474">
    <property type="entry name" value="alpha/beta-Hydrolases"/>
    <property type="match status" value="1"/>
</dbReference>
<dbReference type="EMBL" id="MW809368">
    <property type="protein sequence ID" value="QYA71996.1"/>
    <property type="molecule type" value="mRNA"/>
</dbReference>
<dbReference type="InterPro" id="IPR029058">
    <property type="entry name" value="AB_hydrolase_fold"/>
</dbReference>
<evidence type="ECO:0000256" key="6">
    <source>
        <dbReference type="RuleBase" id="RU361235"/>
    </source>
</evidence>
<accession>A0A8F8MZ05</accession>
<dbReference type="InterPro" id="IPR002018">
    <property type="entry name" value="CarbesteraseB"/>
</dbReference>
<sequence>MKDQVLALKWVRDNIASFGGNPHSVTIVGVSAGSASVHLHYFSLLSKGLFIRGLSHSGTALAPWAIRNNALQSAKKLAVLVGCPDSSSEELKKCLKQRPAHALLKHLKYFYGFDIMPFSPFAPVVEKGSSNAFLEAEPYQLLKEGKVLDVPWITSYTTDEGLLPAGFYYKNLEEVDKTWVDIAPYLLDCNDTLPALKKGTVAKEVLDYYLGPGEKINKKNFKKFTQIFTDRLFAVPAEVSAKMQAKVNKSPVYVYHFNYSEGENNAAQSYIGSEIEGVGHGEDCIYFYGIMQVKPLSEEDKRLTNACRNMLYSYASSGNPSFDGTDTWKATGPKELTYLLINGPDDMKLQRSERVTLIDFWSKLGLLEYDNFAVRDEL</sequence>
<dbReference type="GO" id="GO:0052689">
    <property type="term" value="F:carboxylic ester hydrolase activity"/>
    <property type="evidence" value="ECO:0007669"/>
    <property type="project" value="UniProtKB-KW"/>
</dbReference>
<dbReference type="EC" id="3.1.1.-" evidence="6"/>
<dbReference type="InterPro" id="IPR050309">
    <property type="entry name" value="Type-B_Carboxylest/Lipase"/>
</dbReference>
<dbReference type="Gene3D" id="3.40.50.1820">
    <property type="entry name" value="alpha/beta hydrolase"/>
    <property type="match status" value="1"/>
</dbReference>
<dbReference type="EMBL" id="MW809315">
    <property type="protein sequence ID" value="QYA71943.1"/>
    <property type="molecule type" value="Genomic_DNA"/>
</dbReference>
<evidence type="ECO:0000259" key="7">
    <source>
        <dbReference type="Pfam" id="PF00135"/>
    </source>
</evidence>
<organism evidence="8">
    <name type="scientific">Anoplophora glabripennis</name>
    <name type="common">Asian longhorn beetle</name>
    <name type="synonym">Anoplophora nobilis</name>
    <dbReference type="NCBI Taxonomy" id="217634"/>
    <lineage>
        <taxon>Eukaryota</taxon>
        <taxon>Metazoa</taxon>
        <taxon>Ecdysozoa</taxon>
        <taxon>Arthropoda</taxon>
        <taxon>Hexapoda</taxon>
        <taxon>Insecta</taxon>
        <taxon>Pterygota</taxon>
        <taxon>Neoptera</taxon>
        <taxon>Endopterygota</taxon>
        <taxon>Coleoptera</taxon>
        <taxon>Polyphaga</taxon>
        <taxon>Cucujiformia</taxon>
        <taxon>Chrysomeloidea</taxon>
        <taxon>Cerambycidae</taxon>
        <taxon>Lamiinae</taxon>
        <taxon>Lamiini</taxon>
        <taxon>Anoplophora</taxon>
    </lineage>
</organism>
<keyword evidence="4" id="KW-1015">Disulfide bond</keyword>
<keyword evidence="2" id="KW-0719">Serine esterase</keyword>
<name>A0A8F8MZ05_ANOGL</name>
<reference evidence="8" key="1">
    <citation type="submission" date="2021-03" db="EMBL/GenBank/DDBJ databases">
        <authorList>
            <person name="Li R."/>
            <person name="Gong F."/>
            <person name="Pan H."/>
            <person name="Liang H."/>
            <person name="Miao H."/>
            <person name="Zhao Y."/>
            <person name="Duan L."/>
            <person name="Yang H."/>
            <person name="Wang L."/>
            <person name="Chen S."/>
            <person name="Zhu H."/>
        </authorList>
    </citation>
    <scope>NUCLEOTIDE SEQUENCE</scope>
    <source>
        <strain evidence="8">AglaCXE14073</strain>
    </source>
</reference>
<evidence type="ECO:0000256" key="3">
    <source>
        <dbReference type="ARBA" id="ARBA00022801"/>
    </source>
</evidence>
<protein>
    <recommendedName>
        <fullName evidence="6">Carboxylic ester hydrolase</fullName>
        <ecNumber evidence="6">3.1.1.-</ecNumber>
    </recommendedName>
</protein>
<dbReference type="PROSITE" id="PS00122">
    <property type="entry name" value="CARBOXYLESTERASE_B_1"/>
    <property type="match status" value="1"/>
</dbReference>
<dbReference type="Pfam" id="PF00135">
    <property type="entry name" value="COesterase"/>
    <property type="match status" value="1"/>
</dbReference>
<feature type="domain" description="Carboxylesterase type B" evidence="7">
    <location>
        <begin position="1"/>
        <end position="348"/>
    </location>
</feature>
<proteinExistence type="evidence at transcript level"/>
<evidence type="ECO:0000256" key="2">
    <source>
        <dbReference type="ARBA" id="ARBA00022487"/>
    </source>
</evidence>